<dbReference type="InterPro" id="IPR052929">
    <property type="entry name" value="RNase_H-like_EbsB-rel"/>
</dbReference>
<evidence type="ECO:0000313" key="2">
    <source>
        <dbReference type="EMBL" id="MCI05315.1"/>
    </source>
</evidence>
<feature type="non-terminal residue" evidence="2">
    <location>
        <position position="129"/>
    </location>
</feature>
<dbReference type="PANTHER" id="PTHR47074">
    <property type="entry name" value="BNAC02G40300D PROTEIN"/>
    <property type="match status" value="1"/>
</dbReference>
<dbReference type="InterPro" id="IPR002156">
    <property type="entry name" value="RNaseH_domain"/>
</dbReference>
<keyword evidence="3" id="KW-1185">Reference proteome</keyword>
<dbReference type="Proteomes" id="UP000265520">
    <property type="component" value="Unassembled WGS sequence"/>
</dbReference>
<sequence length="129" mass="14642">MTSWSIWHKRNLQFWEGKKEVPDQVIARAQGVLQAWQQAQDVYSRSPSARTQVQHATWYPPPANYVKCNIDAAIFSPEKKPSMGACVRNNEGQFITAMSAHISTVMTPAEAEAWALQQGIMWMAMLGYR</sequence>
<dbReference type="Pfam" id="PF13456">
    <property type="entry name" value="RVT_3"/>
    <property type="match status" value="1"/>
</dbReference>
<dbReference type="EMBL" id="LXQA010058280">
    <property type="protein sequence ID" value="MCI05315.1"/>
    <property type="molecule type" value="Genomic_DNA"/>
</dbReference>
<dbReference type="GO" id="GO:0003676">
    <property type="term" value="F:nucleic acid binding"/>
    <property type="evidence" value="ECO:0007669"/>
    <property type="project" value="InterPro"/>
</dbReference>
<dbReference type="AlphaFoldDB" id="A0A392P3C1"/>
<evidence type="ECO:0000313" key="3">
    <source>
        <dbReference type="Proteomes" id="UP000265520"/>
    </source>
</evidence>
<comment type="caution">
    <text evidence="2">The sequence shown here is derived from an EMBL/GenBank/DDBJ whole genome shotgun (WGS) entry which is preliminary data.</text>
</comment>
<dbReference type="GO" id="GO:0004523">
    <property type="term" value="F:RNA-DNA hybrid ribonuclease activity"/>
    <property type="evidence" value="ECO:0007669"/>
    <property type="project" value="InterPro"/>
</dbReference>
<reference evidence="2 3" key="1">
    <citation type="journal article" date="2018" name="Front. Plant Sci.">
        <title>Red Clover (Trifolium pratense) and Zigzag Clover (T. medium) - A Picture of Genomic Similarities and Differences.</title>
        <authorList>
            <person name="Dluhosova J."/>
            <person name="Istvanek J."/>
            <person name="Nedelnik J."/>
            <person name="Repkova J."/>
        </authorList>
    </citation>
    <scope>NUCLEOTIDE SEQUENCE [LARGE SCALE GENOMIC DNA]</scope>
    <source>
        <strain evidence="3">cv. 10/8</strain>
        <tissue evidence="2">Leaf</tissue>
    </source>
</reference>
<accession>A0A392P3C1</accession>
<protein>
    <submittedName>
        <fullName evidence="2">Putative ribonuclease H protein</fullName>
    </submittedName>
</protein>
<dbReference type="PANTHER" id="PTHR47074:SF48">
    <property type="entry name" value="POLYNUCLEOTIDYL TRANSFERASE, RIBONUCLEASE H-LIKE SUPERFAMILY PROTEIN"/>
    <property type="match status" value="1"/>
</dbReference>
<evidence type="ECO:0000259" key="1">
    <source>
        <dbReference type="Pfam" id="PF13456"/>
    </source>
</evidence>
<proteinExistence type="predicted"/>
<feature type="domain" description="RNase H type-1" evidence="1">
    <location>
        <begin position="70"/>
        <end position="128"/>
    </location>
</feature>
<name>A0A392P3C1_9FABA</name>
<organism evidence="2 3">
    <name type="scientific">Trifolium medium</name>
    <dbReference type="NCBI Taxonomy" id="97028"/>
    <lineage>
        <taxon>Eukaryota</taxon>
        <taxon>Viridiplantae</taxon>
        <taxon>Streptophyta</taxon>
        <taxon>Embryophyta</taxon>
        <taxon>Tracheophyta</taxon>
        <taxon>Spermatophyta</taxon>
        <taxon>Magnoliopsida</taxon>
        <taxon>eudicotyledons</taxon>
        <taxon>Gunneridae</taxon>
        <taxon>Pentapetalae</taxon>
        <taxon>rosids</taxon>
        <taxon>fabids</taxon>
        <taxon>Fabales</taxon>
        <taxon>Fabaceae</taxon>
        <taxon>Papilionoideae</taxon>
        <taxon>50 kb inversion clade</taxon>
        <taxon>NPAAA clade</taxon>
        <taxon>Hologalegina</taxon>
        <taxon>IRL clade</taxon>
        <taxon>Trifolieae</taxon>
        <taxon>Trifolium</taxon>
    </lineage>
</organism>